<evidence type="ECO:0000313" key="3">
    <source>
        <dbReference type="Proteomes" id="UP001224775"/>
    </source>
</evidence>
<dbReference type="Proteomes" id="UP001224775">
    <property type="component" value="Unassembled WGS sequence"/>
</dbReference>
<organism evidence="2 3">
    <name type="scientific">Skeletonema marinoi</name>
    <dbReference type="NCBI Taxonomy" id="267567"/>
    <lineage>
        <taxon>Eukaryota</taxon>
        <taxon>Sar</taxon>
        <taxon>Stramenopiles</taxon>
        <taxon>Ochrophyta</taxon>
        <taxon>Bacillariophyta</taxon>
        <taxon>Coscinodiscophyceae</taxon>
        <taxon>Thalassiosirophycidae</taxon>
        <taxon>Thalassiosirales</taxon>
        <taxon>Skeletonemataceae</taxon>
        <taxon>Skeletonema</taxon>
        <taxon>Skeletonema marinoi-dohrnii complex</taxon>
    </lineage>
</organism>
<name>A0AAD9D573_9STRA</name>
<dbReference type="AlphaFoldDB" id="A0AAD9D573"/>
<gene>
    <name evidence="2" type="ORF">QTG54_014764</name>
</gene>
<keyword evidence="3" id="KW-1185">Reference proteome</keyword>
<reference evidence="2" key="1">
    <citation type="submission" date="2023-06" db="EMBL/GenBank/DDBJ databases">
        <title>Survivors Of The Sea: Transcriptome response of Skeletonema marinoi to long-term dormancy.</title>
        <authorList>
            <person name="Pinder M.I.M."/>
            <person name="Kourtchenko O."/>
            <person name="Robertson E.K."/>
            <person name="Larsson T."/>
            <person name="Maumus F."/>
            <person name="Osuna-Cruz C.M."/>
            <person name="Vancaester E."/>
            <person name="Stenow R."/>
            <person name="Vandepoele K."/>
            <person name="Ploug H."/>
            <person name="Bruchert V."/>
            <person name="Godhe A."/>
            <person name="Topel M."/>
        </authorList>
    </citation>
    <scope>NUCLEOTIDE SEQUENCE</scope>
    <source>
        <strain evidence="2">R05AC</strain>
    </source>
</reference>
<comment type="caution">
    <text evidence="2">The sequence shown here is derived from an EMBL/GenBank/DDBJ whole genome shotgun (WGS) entry which is preliminary data.</text>
</comment>
<evidence type="ECO:0000256" key="1">
    <source>
        <dbReference type="SAM" id="MobiDB-lite"/>
    </source>
</evidence>
<evidence type="ECO:0000313" key="2">
    <source>
        <dbReference type="EMBL" id="KAK1734516.1"/>
    </source>
</evidence>
<protein>
    <submittedName>
        <fullName evidence="2">Uncharacterized protein</fullName>
    </submittedName>
</protein>
<proteinExistence type="predicted"/>
<accession>A0AAD9D573</accession>
<sequence>MNQPHQPSSMQQQTAQLQQCCWSWSNQLAPLHQPARTVSNNSFSSSSSTTTTSLSTADSDCCQHSSNAKKRRRTHNVHFASTSDLFMIPSKSSQDNESLWYTKQDFTNFKCDLRSSSKAMEESACVDILESIAYSLVTKTAMKHHIHLHPHEKILTRGIEHAVSPTVLKLMAHRRKVVTRKVLCEQARLRKQPGMNTKESERRMAAELAQCSMAASMFAKDWAVLKLLHDKRVIPLLNMYST</sequence>
<feature type="region of interest" description="Disordered" evidence="1">
    <location>
        <begin position="36"/>
        <end position="74"/>
    </location>
</feature>
<feature type="compositionally biased region" description="Low complexity" evidence="1">
    <location>
        <begin position="37"/>
        <end position="56"/>
    </location>
</feature>
<dbReference type="EMBL" id="JATAAI010000038">
    <property type="protein sequence ID" value="KAK1734516.1"/>
    <property type="molecule type" value="Genomic_DNA"/>
</dbReference>